<protein>
    <submittedName>
        <fullName evidence="1">Uncharacterized protein</fullName>
    </submittedName>
</protein>
<proteinExistence type="predicted"/>
<dbReference type="EMBL" id="JAAGMQ010000344">
    <property type="protein sequence ID" value="NEC33808.1"/>
    <property type="molecule type" value="Genomic_DNA"/>
</dbReference>
<organism evidence="1 2">
    <name type="scientific">Streptomyces rubrogriseus</name>
    <dbReference type="NCBI Taxonomy" id="194673"/>
    <lineage>
        <taxon>Bacteria</taxon>
        <taxon>Bacillati</taxon>
        <taxon>Actinomycetota</taxon>
        <taxon>Actinomycetes</taxon>
        <taxon>Kitasatosporales</taxon>
        <taxon>Streptomycetaceae</taxon>
        <taxon>Streptomyces</taxon>
        <taxon>Streptomyces violaceoruber group</taxon>
    </lineage>
</organism>
<sequence length="203" mass="21792">MGEGERETWTTEEFGTSHEGAVGVLLANGSVPAPVFFDMSSGGGGQAVSQWSTYDGRYPRVPRAAALRAVCSCGWTGPEHNLDWDQIGDQALAEAAGGKADTCAQDWDTHTVEVDRSAVPLPETFTNLLAQLVTEIETLAKTSPLASLRAARQLEVTAARAAYWPAHQARQDTSPEQAATALGLNEDAARKLMARFGDWSPYR</sequence>
<accession>A0A6G3TBX1</accession>
<reference evidence="1 2" key="1">
    <citation type="submission" date="2020-01" db="EMBL/GenBank/DDBJ databases">
        <title>Insect and environment-associated Actinomycetes.</title>
        <authorList>
            <person name="Currrie C."/>
            <person name="Chevrette M."/>
            <person name="Carlson C."/>
            <person name="Stubbendieck R."/>
            <person name="Wendt-Pienkowski E."/>
        </authorList>
    </citation>
    <scope>NUCLEOTIDE SEQUENCE [LARGE SCALE GENOMIC DNA]</scope>
    <source>
        <strain evidence="1 2">SID7739</strain>
    </source>
</reference>
<evidence type="ECO:0000313" key="1">
    <source>
        <dbReference type="EMBL" id="NEC33808.1"/>
    </source>
</evidence>
<dbReference type="Proteomes" id="UP000475666">
    <property type="component" value="Unassembled WGS sequence"/>
</dbReference>
<gene>
    <name evidence="1" type="ORF">G3I66_11535</name>
</gene>
<evidence type="ECO:0000313" key="2">
    <source>
        <dbReference type="Proteomes" id="UP000475666"/>
    </source>
</evidence>
<dbReference type="RefSeq" id="WP_164273338.1">
    <property type="nucleotide sequence ID" value="NZ_JAAGMQ010000344.1"/>
</dbReference>
<name>A0A6G3TBX1_9ACTN</name>
<comment type="caution">
    <text evidence="1">The sequence shown here is derived from an EMBL/GenBank/DDBJ whole genome shotgun (WGS) entry which is preliminary data.</text>
</comment>
<dbReference type="AlphaFoldDB" id="A0A6G3TBX1"/>